<dbReference type="AlphaFoldDB" id="Q1GZA3"/>
<keyword evidence="2 5" id="KW-0812">Transmembrane</keyword>
<sequence length="268" mass="27901">MITLIIVLLSGTAVGVLLGLTGGGAGVFAIPLLTLLMGFSFMEAKPIALIAVAIAAFVGALQSAKSGHLRWRAALFIVFIGSLASPLGQWIAFQLSHQWLVYSFSILMLVMASNLFRQAFAMVGSRCSDNDSIQRPCMLSEKTGRLIWTKKCAAKLTAAGISSGVFLGLYGVGVGFILVPALSRSTNISVQATTATSLMVIALMSSIVAGGMVLDGVTINQTGLTFIGAACVGAVIGRLLSLRLSSLTLKWGLGTLMVITAILFALIS</sequence>
<feature type="transmembrane region" description="Helical" evidence="5">
    <location>
        <begin position="156"/>
        <end position="178"/>
    </location>
</feature>
<feature type="transmembrane region" description="Helical" evidence="5">
    <location>
        <begin position="224"/>
        <end position="242"/>
    </location>
</feature>
<accession>Q1GZA3</accession>
<dbReference type="Pfam" id="PF01925">
    <property type="entry name" value="TauE"/>
    <property type="match status" value="1"/>
</dbReference>
<dbReference type="InterPro" id="IPR051598">
    <property type="entry name" value="TSUP/Inactive_protease-like"/>
</dbReference>
<dbReference type="eggNOG" id="COG0730">
    <property type="taxonomic scope" value="Bacteria"/>
</dbReference>
<dbReference type="PANTHER" id="PTHR43701:SF2">
    <property type="entry name" value="MEMBRANE TRANSPORTER PROTEIN YJNA-RELATED"/>
    <property type="match status" value="1"/>
</dbReference>
<evidence type="ECO:0000256" key="1">
    <source>
        <dbReference type="ARBA" id="ARBA00004141"/>
    </source>
</evidence>
<comment type="similarity">
    <text evidence="5">Belongs to the 4-toluene sulfonate uptake permease (TSUP) (TC 2.A.102) family.</text>
</comment>
<dbReference type="GO" id="GO:0005886">
    <property type="term" value="C:plasma membrane"/>
    <property type="evidence" value="ECO:0007669"/>
    <property type="project" value="UniProtKB-SubCell"/>
</dbReference>
<keyword evidence="7" id="KW-1185">Reference proteome</keyword>
<evidence type="ECO:0000256" key="3">
    <source>
        <dbReference type="ARBA" id="ARBA00022989"/>
    </source>
</evidence>
<evidence type="ECO:0000256" key="2">
    <source>
        <dbReference type="ARBA" id="ARBA00022692"/>
    </source>
</evidence>
<evidence type="ECO:0000256" key="4">
    <source>
        <dbReference type="ARBA" id="ARBA00023136"/>
    </source>
</evidence>
<dbReference type="EMBL" id="CP000284">
    <property type="protein sequence ID" value="ABE50434.1"/>
    <property type="molecule type" value="Genomic_DNA"/>
</dbReference>
<dbReference type="HOGENOM" id="CLU_045498_5_0_4"/>
<name>Q1GZA3_METFK</name>
<dbReference type="KEGG" id="mfa:Mfla_2167"/>
<dbReference type="OrthoDB" id="7031597at2"/>
<evidence type="ECO:0000313" key="7">
    <source>
        <dbReference type="Proteomes" id="UP000002440"/>
    </source>
</evidence>
<dbReference type="STRING" id="265072.Mfla_2167"/>
<feature type="transmembrane region" description="Helical" evidence="5">
    <location>
        <begin position="248"/>
        <end position="267"/>
    </location>
</feature>
<dbReference type="InterPro" id="IPR002781">
    <property type="entry name" value="TM_pro_TauE-like"/>
</dbReference>
<evidence type="ECO:0000313" key="6">
    <source>
        <dbReference type="EMBL" id="ABE50434.1"/>
    </source>
</evidence>
<feature type="transmembrane region" description="Helical" evidence="5">
    <location>
        <begin position="73"/>
        <end position="93"/>
    </location>
</feature>
<feature type="transmembrane region" description="Helical" evidence="5">
    <location>
        <begin position="198"/>
        <end position="217"/>
    </location>
</feature>
<dbReference type="PANTHER" id="PTHR43701">
    <property type="entry name" value="MEMBRANE TRANSPORTER PROTEIN MJ0441-RELATED"/>
    <property type="match status" value="1"/>
</dbReference>
<protein>
    <recommendedName>
        <fullName evidence="5">Probable membrane transporter protein</fullName>
    </recommendedName>
</protein>
<dbReference type="Proteomes" id="UP000002440">
    <property type="component" value="Chromosome"/>
</dbReference>
<comment type="subcellular location">
    <subcellularLocation>
        <location evidence="5">Cell membrane</location>
        <topology evidence="5">Multi-pass membrane protein</topology>
    </subcellularLocation>
    <subcellularLocation>
        <location evidence="1">Membrane</location>
        <topology evidence="1">Multi-pass membrane protein</topology>
    </subcellularLocation>
</comment>
<organism evidence="6 7">
    <name type="scientific">Methylobacillus flagellatus (strain ATCC 51484 / DSM 6875 / VKM B-1610 / KT)</name>
    <dbReference type="NCBI Taxonomy" id="265072"/>
    <lineage>
        <taxon>Bacteria</taxon>
        <taxon>Pseudomonadati</taxon>
        <taxon>Pseudomonadota</taxon>
        <taxon>Betaproteobacteria</taxon>
        <taxon>Nitrosomonadales</taxon>
        <taxon>Methylophilaceae</taxon>
        <taxon>Methylobacillus</taxon>
    </lineage>
</organism>
<evidence type="ECO:0000256" key="5">
    <source>
        <dbReference type="RuleBase" id="RU363041"/>
    </source>
</evidence>
<feature type="transmembrane region" description="Helical" evidence="5">
    <location>
        <begin position="99"/>
        <end position="116"/>
    </location>
</feature>
<keyword evidence="5" id="KW-1003">Cell membrane</keyword>
<proteinExistence type="inferred from homology"/>
<dbReference type="RefSeq" id="WP_011480388.1">
    <property type="nucleotide sequence ID" value="NC_007947.1"/>
</dbReference>
<gene>
    <name evidence="6" type="ordered locus">Mfla_2167</name>
</gene>
<keyword evidence="4 5" id="KW-0472">Membrane</keyword>
<keyword evidence="3 5" id="KW-1133">Transmembrane helix</keyword>
<feature type="transmembrane region" description="Helical" evidence="5">
    <location>
        <begin position="39"/>
        <end position="61"/>
    </location>
</feature>
<reference evidence="6 7" key="1">
    <citation type="submission" date="2006-03" db="EMBL/GenBank/DDBJ databases">
        <title>Complete sequence of Methylobacillus flagellatus KT.</title>
        <authorList>
            <consortium name="US DOE Joint Genome Institute"/>
            <person name="Copeland A."/>
            <person name="Lucas S."/>
            <person name="Lapidus A."/>
            <person name="Barry K."/>
            <person name="Detter J.C."/>
            <person name="Glavina del Rio T."/>
            <person name="Hammon N."/>
            <person name="Israni S."/>
            <person name="Dalin E."/>
            <person name="Tice H."/>
            <person name="Pitluck S."/>
            <person name="Brettin T."/>
            <person name="Bruce D."/>
            <person name="Han C."/>
            <person name="Tapia R."/>
            <person name="Saunders E."/>
            <person name="Gilna P."/>
            <person name="Schmutz J."/>
            <person name="Larimer F."/>
            <person name="Land M."/>
            <person name="Kyrpides N."/>
            <person name="Anderson I."/>
            <person name="Richardson P."/>
        </authorList>
    </citation>
    <scope>NUCLEOTIDE SEQUENCE [LARGE SCALE GENOMIC DNA]</scope>
    <source>
        <strain evidence="7">KT / ATCC 51484 / DSM 6875</strain>
    </source>
</reference>